<dbReference type="InterPro" id="IPR036052">
    <property type="entry name" value="TrpB-like_PALP_sf"/>
</dbReference>
<dbReference type="GO" id="GO:1901605">
    <property type="term" value="P:alpha-amino acid metabolic process"/>
    <property type="evidence" value="ECO:0007669"/>
    <property type="project" value="UniProtKB-ARBA"/>
</dbReference>
<sequence>MARGAGPNQVVRMNPFELPSAVVDSGIYARTVAHLRARGIVLPRFSELADPETIPAATRAAADAADKNAPDARNLFGVHWYNNARDLGGVSVPDFIELPSAVTGVPARIVVMLGRHFPMIHAHKVLAAYACLAPRLATGAFDPTHHRAVWPSTGNYCRGGVAISRILGCHGVAVLPGGMSAERFNWLEQWVTDPSDIVRTPGTESNVKEIYDACAVMAKDPGNFILNQFSEFPNYLGHYAVTGAAAARLFEGLNASGKLNLAAFVAGTGSAGTLGAGDRLKEEFGARIVAMEPVQCPTLLYNGFGEHNIQGIGDKHVPLIHNVTNTDIVAGVSDVASDDLALLFGSDAGRAYLADRRGLDDVTIKGLAGLGLSGIGNVLAAIKTARKLDLSEDDVIITVATDGSELYPSELAGHLARKGGRFDQIDAAEAFGQHLLGGDADHVLELDHRDRQRVFNLGYYTWVEQQGVSVEDFDRRRHQSFWKGLTGHLAIFDEMIARLNRDVGIAQAA</sequence>
<feature type="domain" description="Tryptophan synthase beta chain-like PALP" evidence="3">
    <location>
        <begin position="121"/>
        <end position="301"/>
    </location>
</feature>
<evidence type="ECO:0000256" key="2">
    <source>
        <dbReference type="ARBA" id="ARBA00022898"/>
    </source>
</evidence>
<evidence type="ECO:0000313" key="5">
    <source>
        <dbReference type="Proteomes" id="UP001143330"/>
    </source>
</evidence>
<evidence type="ECO:0000259" key="3">
    <source>
        <dbReference type="Pfam" id="PF00291"/>
    </source>
</evidence>
<comment type="cofactor">
    <cofactor evidence="1">
        <name>pyridoxal 5'-phosphate</name>
        <dbReference type="ChEBI" id="CHEBI:597326"/>
    </cofactor>
</comment>
<comment type="caution">
    <text evidence="4">The sequence shown here is derived from an EMBL/GenBank/DDBJ whole genome shotgun (WGS) entry which is preliminary data.</text>
</comment>
<dbReference type="Proteomes" id="UP001143330">
    <property type="component" value="Unassembled WGS sequence"/>
</dbReference>
<dbReference type="InterPro" id="IPR050214">
    <property type="entry name" value="Cys_Synth/Cystath_Beta-Synth"/>
</dbReference>
<dbReference type="SUPFAM" id="SSF53686">
    <property type="entry name" value="Tryptophan synthase beta subunit-like PLP-dependent enzymes"/>
    <property type="match status" value="1"/>
</dbReference>
<keyword evidence="5" id="KW-1185">Reference proteome</keyword>
<dbReference type="EMBL" id="BSFM01000021">
    <property type="protein sequence ID" value="GLK86460.1"/>
    <property type="molecule type" value="Genomic_DNA"/>
</dbReference>
<proteinExistence type="predicted"/>
<evidence type="ECO:0000256" key="1">
    <source>
        <dbReference type="ARBA" id="ARBA00001933"/>
    </source>
</evidence>
<evidence type="ECO:0000313" key="4">
    <source>
        <dbReference type="EMBL" id="GLK86460.1"/>
    </source>
</evidence>
<keyword evidence="2" id="KW-0663">Pyridoxal phosphate</keyword>
<dbReference type="PANTHER" id="PTHR10314">
    <property type="entry name" value="CYSTATHIONINE BETA-SYNTHASE"/>
    <property type="match status" value="1"/>
</dbReference>
<dbReference type="InterPro" id="IPR001926">
    <property type="entry name" value="TrpB-like_PALP"/>
</dbReference>
<name>A0A9W6JYX4_9HYPH</name>
<organism evidence="4 5">
    <name type="scientific">Ancylobacter defluvii</name>
    <dbReference type="NCBI Taxonomy" id="1282440"/>
    <lineage>
        <taxon>Bacteria</taxon>
        <taxon>Pseudomonadati</taxon>
        <taxon>Pseudomonadota</taxon>
        <taxon>Alphaproteobacteria</taxon>
        <taxon>Hyphomicrobiales</taxon>
        <taxon>Xanthobacteraceae</taxon>
        <taxon>Ancylobacter</taxon>
    </lineage>
</organism>
<gene>
    <name evidence="4" type="ORF">GCM10017653_45300</name>
</gene>
<accession>A0A9W6JYX4</accession>
<protein>
    <submittedName>
        <fullName evidence="4">Pyridoxal-5'-phosphate-dependent protein subunit beta</fullName>
    </submittedName>
</protein>
<dbReference type="Gene3D" id="3.40.50.1100">
    <property type="match status" value="2"/>
</dbReference>
<reference evidence="4" key="2">
    <citation type="submission" date="2023-01" db="EMBL/GenBank/DDBJ databases">
        <authorList>
            <person name="Sun Q."/>
            <person name="Evtushenko L."/>
        </authorList>
    </citation>
    <scope>NUCLEOTIDE SEQUENCE</scope>
    <source>
        <strain evidence="4">VKM B-2789</strain>
    </source>
</reference>
<reference evidence="4" key="1">
    <citation type="journal article" date="2014" name="Int. J. Syst. Evol. Microbiol.">
        <title>Complete genome sequence of Corynebacterium casei LMG S-19264T (=DSM 44701T), isolated from a smear-ripened cheese.</title>
        <authorList>
            <consortium name="US DOE Joint Genome Institute (JGI-PGF)"/>
            <person name="Walter F."/>
            <person name="Albersmeier A."/>
            <person name="Kalinowski J."/>
            <person name="Ruckert C."/>
        </authorList>
    </citation>
    <scope>NUCLEOTIDE SEQUENCE</scope>
    <source>
        <strain evidence="4">VKM B-2789</strain>
    </source>
</reference>
<dbReference type="Pfam" id="PF00291">
    <property type="entry name" value="PALP"/>
    <property type="match status" value="1"/>
</dbReference>
<dbReference type="AlphaFoldDB" id="A0A9W6JYX4"/>